<dbReference type="InterPro" id="IPR009053">
    <property type="entry name" value="Prefoldin"/>
</dbReference>
<dbReference type="HOGENOM" id="CLU_083737_1_0_1"/>
<name>A0A098VMR6_9MICR</name>
<reference evidence="4 5" key="1">
    <citation type="submission" date="2014-04" db="EMBL/GenBank/DDBJ databases">
        <title>A new species of microsporidia sheds light on the evolution of extreme parasitism.</title>
        <authorList>
            <person name="Haag K.L."/>
            <person name="James T.Y."/>
            <person name="Larsson R."/>
            <person name="Schaer T.M."/>
            <person name="Refardt D."/>
            <person name="Pombert J.-F."/>
            <person name="Ebert D."/>
        </authorList>
    </citation>
    <scope>NUCLEOTIDE SEQUENCE [LARGE SCALE GENOMIC DNA]</scope>
    <source>
        <strain evidence="4 5">UGP3</strain>
        <tissue evidence="4">Spores</tissue>
    </source>
</reference>
<dbReference type="PIRSF" id="PIRSF016396">
    <property type="entry name" value="Prefoldin_subunit_3"/>
    <property type="match status" value="1"/>
</dbReference>
<dbReference type="VEuPathDB" id="MicrosporidiaDB:DI09_8p430"/>
<evidence type="ECO:0000256" key="1">
    <source>
        <dbReference type="ARBA" id="ARBA00010048"/>
    </source>
</evidence>
<gene>
    <name evidence="4" type="ORF">DI09_8p430</name>
</gene>
<dbReference type="Gene3D" id="1.10.287.370">
    <property type="match status" value="1"/>
</dbReference>
<comment type="subunit">
    <text evidence="3">Heterohexamer of two PFD-alpha type and four PFD-beta type subunits.</text>
</comment>
<dbReference type="CDD" id="cd23156">
    <property type="entry name" value="Prefoldin_3"/>
    <property type="match status" value="1"/>
</dbReference>
<dbReference type="GO" id="GO:0015631">
    <property type="term" value="F:tubulin binding"/>
    <property type="evidence" value="ECO:0007669"/>
    <property type="project" value="TreeGrafter"/>
</dbReference>
<dbReference type="RefSeq" id="XP_013236531.1">
    <property type="nucleotide sequence ID" value="XM_013381077.1"/>
</dbReference>
<evidence type="ECO:0000256" key="3">
    <source>
        <dbReference type="PIRNR" id="PIRNR016396"/>
    </source>
</evidence>
<dbReference type="Proteomes" id="UP000029725">
    <property type="component" value="Unassembled WGS sequence"/>
</dbReference>
<dbReference type="AlphaFoldDB" id="A0A098VMR6"/>
<dbReference type="GO" id="GO:0007021">
    <property type="term" value="P:tubulin complex assembly"/>
    <property type="evidence" value="ECO:0007669"/>
    <property type="project" value="TreeGrafter"/>
</dbReference>
<dbReference type="InterPro" id="IPR004127">
    <property type="entry name" value="Prefoldin_subunit_alpha"/>
</dbReference>
<dbReference type="GO" id="GO:0016272">
    <property type="term" value="C:prefoldin complex"/>
    <property type="evidence" value="ECO:0007669"/>
    <property type="project" value="UniProtKB-UniRule"/>
</dbReference>
<dbReference type="OrthoDB" id="6375174at2759"/>
<keyword evidence="5" id="KW-1185">Reference proteome</keyword>
<comment type="caution">
    <text evidence="4">The sequence shown here is derived from an EMBL/GenBank/DDBJ whole genome shotgun (WGS) entry which is preliminary data.</text>
</comment>
<dbReference type="InterPro" id="IPR016655">
    <property type="entry name" value="PFD3"/>
</dbReference>
<dbReference type="PANTHER" id="PTHR12409">
    <property type="entry name" value="PREFOLDIN SUBUNIT 3"/>
    <property type="match status" value="1"/>
</dbReference>
<comment type="function">
    <text evidence="3">Binds specifically to cytosolic chaperonin (c-CPN) and transfers target proteins to it. Binds to nascent polypeptide chain and promotes folding in an environment in which there are many competing pathways for nonnative proteins.</text>
</comment>
<organism evidence="4 5">
    <name type="scientific">Mitosporidium daphniae</name>
    <dbReference type="NCBI Taxonomy" id="1485682"/>
    <lineage>
        <taxon>Eukaryota</taxon>
        <taxon>Fungi</taxon>
        <taxon>Fungi incertae sedis</taxon>
        <taxon>Microsporidia</taxon>
        <taxon>Mitosporidium</taxon>
    </lineage>
</organism>
<evidence type="ECO:0000313" key="4">
    <source>
        <dbReference type="EMBL" id="KGG50104.1"/>
    </source>
</evidence>
<sequence>MSIAVSSVGPNGIPKAIFIEDVHKYLSTKPSFSSDPKLAVEDSLYKFVSAHHVKKHSAILAKIPEIEKSIDSVLLMKNSIRDETALDIDFELADTLFLKAAIKPSRTVFLWLGASILMSYDVDDALHLLMQKLATSNKTVLELEHDIGFLREQITTVEVNLSRIYNWHVKNERILNSPK</sequence>
<dbReference type="GeneID" id="25261045"/>
<protein>
    <recommendedName>
        <fullName evidence="3">Prefoldin subunit 3</fullName>
    </recommendedName>
</protein>
<dbReference type="Pfam" id="PF02996">
    <property type="entry name" value="Prefoldin"/>
    <property type="match status" value="1"/>
</dbReference>
<proteinExistence type="inferred from homology"/>
<accession>A0A098VMR6</accession>
<dbReference type="GO" id="GO:0007017">
    <property type="term" value="P:microtubule-based process"/>
    <property type="evidence" value="ECO:0007669"/>
    <property type="project" value="TreeGrafter"/>
</dbReference>
<evidence type="ECO:0000313" key="5">
    <source>
        <dbReference type="Proteomes" id="UP000029725"/>
    </source>
</evidence>
<dbReference type="SUPFAM" id="SSF46579">
    <property type="entry name" value="Prefoldin"/>
    <property type="match status" value="1"/>
</dbReference>
<dbReference type="EMBL" id="JMKJ01000601">
    <property type="protein sequence ID" value="KGG50104.1"/>
    <property type="molecule type" value="Genomic_DNA"/>
</dbReference>
<dbReference type="GO" id="GO:0006457">
    <property type="term" value="P:protein folding"/>
    <property type="evidence" value="ECO:0007669"/>
    <property type="project" value="UniProtKB-UniRule"/>
</dbReference>
<dbReference type="GO" id="GO:0005737">
    <property type="term" value="C:cytoplasm"/>
    <property type="evidence" value="ECO:0007669"/>
    <property type="project" value="TreeGrafter"/>
</dbReference>
<evidence type="ECO:0000256" key="2">
    <source>
        <dbReference type="ARBA" id="ARBA00023186"/>
    </source>
</evidence>
<keyword evidence="2 3" id="KW-0143">Chaperone</keyword>
<dbReference type="PANTHER" id="PTHR12409:SF0">
    <property type="entry name" value="PREFOLDIN SUBUNIT 3"/>
    <property type="match status" value="1"/>
</dbReference>
<comment type="similarity">
    <text evidence="1 3">Belongs to the prefoldin subunit alpha family.</text>
</comment>